<dbReference type="GO" id="GO:0005886">
    <property type="term" value="C:plasma membrane"/>
    <property type="evidence" value="ECO:0007669"/>
    <property type="project" value="UniProtKB-SubCell"/>
</dbReference>
<accession>A0A315XYD2</accession>
<evidence type="ECO:0000256" key="3">
    <source>
        <dbReference type="ARBA" id="ARBA00022475"/>
    </source>
</evidence>
<dbReference type="Gene3D" id="1.20.1560.10">
    <property type="entry name" value="ABC transporter type 1, transmembrane domain"/>
    <property type="match status" value="1"/>
</dbReference>
<proteinExistence type="predicted"/>
<sequence>MFKILKNFFDFCTAEDRRKFYLSIFLSFVQALFEAMKIPAIGVMVKALIENNVTGKTCLICLGIMLVSVIGSGIVKTKSTMLQTEGGYSTCAGKRMEIAEHLRYLPMGYYNANSLGRIMSVATNTMQSLENVATRVVMIVCSGIVTTAVITVMILIFDWRIGLVLCFGLALFFAVNSAMMNASAAMSKQKVEKDSALVARVIEYIQGIAEVRAYRLTGSQSRQLNKAIDENENANIAMEVKLIPFMTVQSFILKAVGTLITLASLLLYLGGTMELLTCLIMIISSYIIYAQLDTAGKYSALLRTVDVCVRNAQEILDTPQMDINGENAVPSSCDISAENIGFAYEERRIIDGISLDIPEKTTTAIVGPSGGGKTTLVNLLSRFWDVDEGRVTLGGRDVREYSMDALMRNYSFVFQRVYLFHDTIANNIRFGQPDAPMEAVIEAAKKACCHDFISALPEGYDTVIGEGGASLSGGEKQRISIARAIMKDSPIIVLDEATANVDPENEAELMQAVEALTKEKTIIMIAHRLKTVRNADRILVVDRGRIVQQGTHDELMAQEGIYRGFIQGREKAVSWKL</sequence>
<keyword evidence="5" id="KW-0547">Nucleotide-binding</keyword>
<dbReference type="PANTHER" id="PTHR24221">
    <property type="entry name" value="ATP-BINDING CASSETTE SUB-FAMILY B"/>
    <property type="match status" value="1"/>
</dbReference>
<dbReference type="InterPro" id="IPR003439">
    <property type="entry name" value="ABC_transporter-like_ATP-bd"/>
</dbReference>
<evidence type="ECO:0000259" key="11">
    <source>
        <dbReference type="PROSITE" id="PS50929"/>
    </source>
</evidence>
<protein>
    <submittedName>
        <fullName evidence="12">ATP-binding cassette subfamily B protein</fullName>
    </submittedName>
</protein>
<dbReference type="Proteomes" id="UP000245720">
    <property type="component" value="Unassembled WGS sequence"/>
</dbReference>
<dbReference type="EMBL" id="QGDI01000008">
    <property type="protein sequence ID" value="PWJ11863.1"/>
    <property type="molecule type" value="Genomic_DNA"/>
</dbReference>
<feature type="transmembrane region" description="Helical" evidence="9">
    <location>
        <begin position="20"/>
        <end position="41"/>
    </location>
</feature>
<feature type="domain" description="ABC transmembrane type-1" evidence="11">
    <location>
        <begin position="22"/>
        <end position="304"/>
    </location>
</feature>
<evidence type="ECO:0000256" key="5">
    <source>
        <dbReference type="ARBA" id="ARBA00022741"/>
    </source>
</evidence>
<evidence type="ECO:0000256" key="7">
    <source>
        <dbReference type="ARBA" id="ARBA00022989"/>
    </source>
</evidence>
<dbReference type="InterPro" id="IPR027417">
    <property type="entry name" value="P-loop_NTPase"/>
</dbReference>
<organism evidence="12 13">
    <name type="scientific">Ruminococcus flavefaciens</name>
    <dbReference type="NCBI Taxonomy" id="1265"/>
    <lineage>
        <taxon>Bacteria</taxon>
        <taxon>Bacillati</taxon>
        <taxon>Bacillota</taxon>
        <taxon>Clostridia</taxon>
        <taxon>Eubacteriales</taxon>
        <taxon>Oscillospiraceae</taxon>
        <taxon>Ruminococcus</taxon>
    </lineage>
</organism>
<dbReference type="GO" id="GO:0140359">
    <property type="term" value="F:ABC-type transporter activity"/>
    <property type="evidence" value="ECO:0007669"/>
    <property type="project" value="InterPro"/>
</dbReference>
<feature type="domain" description="ABC transporter" evidence="10">
    <location>
        <begin position="335"/>
        <end position="568"/>
    </location>
</feature>
<dbReference type="PROSITE" id="PS50893">
    <property type="entry name" value="ABC_TRANSPORTER_2"/>
    <property type="match status" value="1"/>
</dbReference>
<feature type="transmembrane region" description="Helical" evidence="9">
    <location>
        <begin position="251"/>
        <end position="269"/>
    </location>
</feature>
<dbReference type="GO" id="GO:0005524">
    <property type="term" value="F:ATP binding"/>
    <property type="evidence" value="ECO:0007669"/>
    <property type="project" value="UniProtKB-KW"/>
</dbReference>
<evidence type="ECO:0000313" key="13">
    <source>
        <dbReference type="Proteomes" id="UP000245720"/>
    </source>
</evidence>
<dbReference type="SUPFAM" id="SSF90123">
    <property type="entry name" value="ABC transporter transmembrane region"/>
    <property type="match status" value="1"/>
</dbReference>
<evidence type="ECO:0000256" key="8">
    <source>
        <dbReference type="ARBA" id="ARBA00023136"/>
    </source>
</evidence>
<evidence type="ECO:0000313" key="12">
    <source>
        <dbReference type="EMBL" id="PWJ11863.1"/>
    </source>
</evidence>
<keyword evidence="3" id="KW-1003">Cell membrane</keyword>
<dbReference type="Gene3D" id="3.40.50.300">
    <property type="entry name" value="P-loop containing nucleotide triphosphate hydrolases"/>
    <property type="match status" value="1"/>
</dbReference>
<dbReference type="SMART" id="SM00382">
    <property type="entry name" value="AAA"/>
    <property type="match status" value="1"/>
</dbReference>
<dbReference type="InterPro" id="IPR036640">
    <property type="entry name" value="ABC1_TM_sf"/>
</dbReference>
<dbReference type="InterPro" id="IPR003593">
    <property type="entry name" value="AAA+_ATPase"/>
</dbReference>
<dbReference type="FunFam" id="3.40.50.300:FF:000221">
    <property type="entry name" value="Multidrug ABC transporter ATP-binding protein"/>
    <property type="match status" value="1"/>
</dbReference>
<dbReference type="GO" id="GO:0016887">
    <property type="term" value="F:ATP hydrolysis activity"/>
    <property type="evidence" value="ECO:0007669"/>
    <property type="project" value="InterPro"/>
</dbReference>
<evidence type="ECO:0000256" key="4">
    <source>
        <dbReference type="ARBA" id="ARBA00022692"/>
    </source>
</evidence>
<dbReference type="PANTHER" id="PTHR24221:SF397">
    <property type="entry name" value="ABC TRANSPORTER, ATP-BINDING TRANSMEMBRANE PROTEIN"/>
    <property type="match status" value="1"/>
</dbReference>
<keyword evidence="6 12" id="KW-0067">ATP-binding</keyword>
<comment type="caution">
    <text evidence="12">The sequence shown here is derived from an EMBL/GenBank/DDBJ whole genome shotgun (WGS) entry which is preliminary data.</text>
</comment>
<feature type="transmembrane region" description="Helical" evidence="9">
    <location>
        <begin position="53"/>
        <end position="75"/>
    </location>
</feature>
<dbReference type="OrthoDB" id="9762778at2"/>
<dbReference type="RefSeq" id="WP_109726886.1">
    <property type="nucleotide sequence ID" value="NZ_QGDI01000008.1"/>
</dbReference>
<evidence type="ECO:0000259" key="10">
    <source>
        <dbReference type="PROSITE" id="PS50893"/>
    </source>
</evidence>
<dbReference type="InterPro" id="IPR039421">
    <property type="entry name" value="Type_1_exporter"/>
</dbReference>
<gene>
    <name evidence="12" type="ORF">IE37_02127</name>
</gene>
<feature type="transmembrane region" description="Helical" evidence="9">
    <location>
        <begin position="136"/>
        <end position="156"/>
    </location>
</feature>
<evidence type="ECO:0000256" key="1">
    <source>
        <dbReference type="ARBA" id="ARBA00004651"/>
    </source>
</evidence>
<dbReference type="SUPFAM" id="SSF52540">
    <property type="entry name" value="P-loop containing nucleoside triphosphate hydrolases"/>
    <property type="match status" value="1"/>
</dbReference>
<reference evidence="12 13" key="1">
    <citation type="submission" date="2018-05" db="EMBL/GenBank/DDBJ databases">
        <title>The Hungate 1000. A catalogue of reference genomes from the rumen microbiome.</title>
        <authorList>
            <person name="Kelly W."/>
        </authorList>
    </citation>
    <scope>NUCLEOTIDE SEQUENCE [LARGE SCALE GENOMIC DNA]</scope>
    <source>
        <strain evidence="12 13">SAb67</strain>
    </source>
</reference>
<name>A0A315XYD2_RUMFL</name>
<dbReference type="AlphaFoldDB" id="A0A315XYD2"/>
<keyword evidence="8 9" id="KW-0472">Membrane</keyword>
<dbReference type="GO" id="GO:0034040">
    <property type="term" value="F:ATPase-coupled lipid transmembrane transporter activity"/>
    <property type="evidence" value="ECO:0007669"/>
    <property type="project" value="TreeGrafter"/>
</dbReference>
<evidence type="ECO:0000256" key="2">
    <source>
        <dbReference type="ARBA" id="ARBA00022448"/>
    </source>
</evidence>
<keyword evidence="2" id="KW-0813">Transport</keyword>
<dbReference type="PROSITE" id="PS00211">
    <property type="entry name" value="ABC_TRANSPORTER_1"/>
    <property type="match status" value="1"/>
</dbReference>
<dbReference type="InterPro" id="IPR011527">
    <property type="entry name" value="ABC1_TM_dom"/>
</dbReference>
<dbReference type="PROSITE" id="PS50929">
    <property type="entry name" value="ABC_TM1F"/>
    <property type="match status" value="1"/>
</dbReference>
<evidence type="ECO:0000256" key="9">
    <source>
        <dbReference type="SAM" id="Phobius"/>
    </source>
</evidence>
<keyword evidence="7 9" id="KW-1133">Transmembrane helix</keyword>
<dbReference type="Pfam" id="PF00005">
    <property type="entry name" value="ABC_tran"/>
    <property type="match status" value="1"/>
</dbReference>
<dbReference type="InterPro" id="IPR017871">
    <property type="entry name" value="ABC_transporter-like_CS"/>
</dbReference>
<dbReference type="Pfam" id="PF00664">
    <property type="entry name" value="ABC_membrane"/>
    <property type="match status" value="1"/>
</dbReference>
<evidence type="ECO:0000256" key="6">
    <source>
        <dbReference type="ARBA" id="ARBA00022840"/>
    </source>
</evidence>
<feature type="transmembrane region" description="Helical" evidence="9">
    <location>
        <begin position="162"/>
        <end position="180"/>
    </location>
</feature>
<keyword evidence="4 9" id="KW-0812">Transmembrane</keyword>
<comment type="subcellular location">
    <subcellularLocation>
        <location evidence="1">Cell membrane</location>
        <topology evidence="1">Multi-pass membrane protein</topology>
    </subcellularLocation>
</comment>